<proteinExistence type="predicted"/>
<protein>
    <submittedName>
        <fullName evidence="4">Uncharacterized protein</fullName>
    </submittedName>
</protein>
<feature type="repeat" description="ANK" evidence="3">
    <location>
        <begin position="309"/>
        <end position="341"/>
    </location>
</feature>
<evidence type="ECO:0000313" key="4">
    <source>
        <dbReference type="EMBL" id="CEM19114.1"/>
    </source>
</evidence>
<dbReference type="GO" id="GO:0045087">
    <property type="term" value="P:innate immune response"/>
    <property type="evidence" value="ECO:0007669"/>
    <property type="project" value="TreeGrafter"/>
</dbReference>
<dbReference type="AlphaFoldDB" id="A0A0G4FVI5"/>
<dbReference type="PANTHER" id="PTHR23206:SF8">
    <property type="entry name" value="ANKYRIN REPEAT AND KH DOMAIN-CONTAINING 1"/>
    <property type="match status" value="1"/>
</dbReference>
<name>A0A0G4FVI5_9ALVE</name>
<dbReference type="PhylomeDB" id="A0A0G4FVI5"/>
<keyword evidence="2 3" id="KW-0040">ANK repeat</keyword>
<evidence type="ECO:0000256" key="1">
    <source>
        <dbReference type="ARBA" id="ARBA00022737"/>
    </source>
</evidence>
<dbReference type="EMBL" id="CDMZ01000666">
    <property type="protein sequence ID" value="CEM19114.1"/>
    <property type="molecule type" value="Genomic_DNA"/>
</dbReference>
<dbReference type="InterPro" id="IPR002110">
    <property type="entry name" value="Ankyrin_rpt"/>
</dbReference>
<dbReference type="PANTHER" id="PTHR23206">
    <property type="entry name" value="MASK PROTEIN"/>
    <property type="match status" value="1"/>
</dbReference>
<feature type="repeat" description="ANK" evidence="3">
    <location>
        <begin position="276"/>
        <end position="308"/>
    </location>
</feature>
<reference evidence="4" key="1">
    <citation type="submission" date="2014-11" db="EMBL/GenBank/DDBJ databases">
        <authorList>
            <person name="Otto D Thomas"/>
            <person name="Naeem Raeece"/>
        </authorList>
    </citation>
    <scope>NUCLEOTIDE SEQUENCE</scope>
</reference>
<dbReference type="Pfam" id="PF12796">
    <property type="entry name" value="Ank_2"/>
    <property type="match status" value="2"/>
</dbReference>
<dbReference type="PROSITE" id="PS50088">
    <property type="entry name" value="ANK_REPEAT"/>
    <property type="match status" value="5"/>
</dbReference>
<sequence>MLRKSSSVGDGRFLLTPTIRRNVKAFRAVSVDLVAPLLERYISGDRDPGILQDLLLLLRVGADLDAVCTLSLEGTAPTSLLVFAVQRRHEGAVRLLLSVGGANPDSGPSGGVLALGWALSLRAWRLSEILLKGGAGPNGFVPDGTSFLVTAVKHKRIDIVRKLLDAGADASCRGEAKSALCWASEMGSNEMTSLLLSRGADASVRSQCGLDALCYASAKGHRDIVESLLSGASTSSPPVHLERSVALLEACSGGHVETALTLIASGAPVDSRREGNQMTALMGAAAGGHSLLCECLLKAGADVNARDADGKTPLMHAAVGGSSEVVRILLPWGAAVNVYNNGGNGPLSLACVYANEEVVEVLVKAGADVNAHNHSEGTPLLSALLEGHHDIARILSSAGARRPSLKTLYGMGMNCETPSCSLM</sequence>
<accession>A0A0G4FVI5</accession>
<dbReference type="SMART" id="SM00248">
    <property type="entry name" value="ANK"/>
    <property type="match status" value="8"/>
</dbReference>
<keyword evidence="1" id="KW-0677">Repeat</keyword>
<dbReference type="InterPro" id="IPR036770">
    <property type="entry name" value="Ankyrin_rpt-contain_sf"/>
</dbReference>
<dbReference type="VEuPathDB" id="CryptoDB:Cvel_18963"/>
<dbReference type="Pfam" id="PF13637">
    <property type="entry name" value="Ank_4"/>
    <property type="match status" value="1"/>
</dbReference>
<dbReference type="InterPro" id="IPR051631">
    <property type="entry name" value="Ankyrin-KH/SAM_domain"/>
</dbReference>
<dbReference type="PROSITE" id="PS50297">
    <property type="entry name" value="ANK_REP_REGION"/>
    <property type="match status" value="4"/>
</dbReference>
<dbReference type="Gene3D" id="1.25.40.20">
    <property type="entry name" value="Ankyrin repeat-containing domain"/>
    <property type="match status" value="3"/>
</dbReference>
<feature type="repeat" description="ANK" evidence="3">
    <location>
        <begin position="143"/>
        <end position="175"/>
    </location>
</feature>
<evidence type="ECO:0000256" key="2">
    <source>
        <dbReference type="ARBA" id="ARBA00023043"/>
    </source>
</evidence>
<dbReference type="PRINTS" id="PR01415">
    <property type="entry name" value="ANKYRIN"/>
</dbReference>
<feature type="repeat" description="ANK" evidence="3">
    <location>
        <begin position="175"/>
        <end position="207"/>
    </location>
</feature>
<organism evidence="4">
    <name type="scientific">Chromera velia CCMP2878</name>
    <dbReference type="NCBI Taxonomy" id="1169474"/>
    <lineage>
        <taxon>Eukaryota</taxon>
        <taxon>Sar</taxon>
        <taxon>Alveolata</taxon>
        <taxon>Colpodellida</taxon>
        <taxon>Chromeraceae</taxon>
        <taxon>Chromera</taxon>
    </lineage>
</organism>
<dbReference type="SUPFAM" id="SSF48403">
    <property type="entry name" value="Ankyrin repeat"/>
    <property type="match status" value="1"/>
</dbReference>
<gene>
    <name evidence="4" type="ORF">Cvel_18963</name>
</gene>
<evidence type="ECO:0000256" key="3">
    <source>
        <dbReference type="PROSITE-ProRule" id="PRU00023"/>
    </source>
</evidence>
<dbReference type="GO" id="GO:0005737">
    <property type="term" value="C:cytoplasm"/>
    <property type="evidence" value="ECO:0007669"/>
    <property type="project" value="TreeGrafter"/>
</dbReference>
<feature type="repeat" description="ANK" evidence="3">
    <location>
        <begin position="342"/>
        <end position="374"/>
    </location>
</feature>